<dbReference type="GO" id="GO:0140664">
    <property type="term" value="F:ATP-dependent DNA damage sensor activity"/>
    <property type="evidence" value="ECO:0007669"/>
    <property type="project" value="InterPro"/>
</dbReference>
<keyword evidence="5" id="KW-1185">Reference proteome</keyword>
<dbReference type="SMART" id="SM00853">
    <property type="entry name" value="MutL_C"/>
    <property type="match status" value="1"/>
</dbReference>
<reference evidence="4 5" key="1">
    <citation type="submission" date="2014-06" db="EMBL/GenBank/DDBJ databases">
        <authorList>
            <person name="Swart Estienne"/>
        </authorList>
    </citation>
    <scope>NUCLEOTIDE SEQUENCE [LARGE SCALE GENOMIC DNA]</scope>
    <source>
        <strain evidence="4 5">130c</strain>
    </source>
</reference>
<dbReference type="InParanoid" id="A0A078A083"/>
<dbReference type="PANTHER" id="PTHR10073:SF52">
    <property type="entry name" value="MISMATCH REPAIR ENDONUCLEASE PMS2"/>
    <property type="match status" value="1"/>
</dbReference>
<dbReference type="Pfam" id="PF08676">
    <property type="entry name" value="MutL_C"/>
    <property type="match status" value="1"/>
</dbReference>
<dbReference type="SUPFAM" id="SSF55874">
    <property type="entry name" value="ATPase domain of HSP90 chaperone/DNA topoisomerase II/histidine kinase"/>
    <property type="match status" value="1"/>
</dbReference>
<evidence type="ECO:0000256" key="2">
    <source>
        <dbReference type="SAM" id="MobiDB-lite"/>
    </source>
</evidence>
<dbReference type="InterPro" id="IPR042121">
    <property type="entry name" value="MutL_C_regsub"/>
</dbReference>
<comment type="similarity">
    <text evidence="1">Belongs to the DNA mismatch repair MutL/HexB family.</text>
</comment>
<dbReference type="GO" id="GO:0032389">
    <property type="term" value="C:MutLalpha complex"/>
    <property type="evidence" value="ECO:0007669"/>
    <property type="project" value="TreeGrafter"/>
</dbReference>
<sequence length="884" mass="105459">MYLLGKNTGKVNNKRKYNYHKTDPNPLTKNSKPTDGMKQMLLKPLQPKPTNQELVRNANQLIQISDIKVHDIYALLRIWIGQLLENSLERSANNIEIRLYDGGKNGFDVIDDGVGIEEEDFTDDYVKCMPYRQRNEIYKTRSIGYKVQVRKVLENGMFYRKKYVKYFKFQHDQMMQLINQYSMILIEQELKLSNSTETYNHLQEKPLEKQTINTVFQTESFERLEANLFKILERQFRKKWPNLVPDLIQFEDQMINNTIKIHTILTKPKQGKQTILVYKYLHVFLNGRPSECTKRFKAIFYQLYLDFMIDPKTIPFVLIHIEIQLDLSYLFQKITGGKILTLEGNFCKSIYKRRSIYCKDISKIIISNLKKGQSQQGSIQARTQKAKKKQSDDEDQVRLKNLYNSDDDYEYYDDEMKNERGSSQSYVQNFKFEDYNPDFREKEKPYKRVKIEIKVDQDKDEDEVFEIEDTIEIEIDSEDEIEVIDPNQQLKQEESNMKKESASQSQIKDFSEQDTQSDEDSINLKVENYDSSQDDMLINNDGKESTLSQSEQTYRPDYAMSMTRMSIQQMFEQEELFIEKYEQFTNDKTLHFSLEQMIDNAYFEYDQYEKKFLIDKKSFRMRLKGKFQTTNYECGFKYHDKLMYMLTNEAMRKTFWKKEFTKFRTIGQFNLGFLVCTLNGNDLFILDQHACDERLHLEKFTSALKIDSQPLMKPIIADIDAELFSLVEKYEKIFTAFGFKYEKLSWTSKTVQIRVISLPYSNDTQFEESDFHNLVTSIRNFDSDERAKTRYQSEQQIFDYLMPKKVMQVLALRACRSSIMVGNKLERRKQRELVQSLYHLKDPWICAHGRPTMRYIMDIKDFRDKLIFKSQTRDRYYPQLLEIN</sequence>
<evidence type="ECO:0000259" key="3">
    <source>
        <dbReference type="SMART" id="SM00853"/>
    </source>
</evidence>
<accession>A0A078A083</accession>
<dbReference type="Gene3D" id="3.30.565.10">
    <property type="entry name" value="Histidine kinase-like ATPase, C-terminal domain"/>
    <property type="match status" value="1"/>
</dbReference>
<dbReference type="PANTHER" id="PTHR10073">
    <property type="entry name" value="DNA MISMATCH REPAIR PROTEIN MLH, PMS, MUTL"/>
    <property type="match status" value="1"/>
</dbReference>
<keyword evidence="4" id="KW-0255">Endonuclease</keyword>
<dbReference type="GO" id="GO:0016887">
    <property type="term" value="F:ATP hydrolysis activity"/>
    <property type="evidence" value="ECO:0007669"/>
    <property type="project" value="InterPro"/>
</dbReference>
<dbReference type="InterPro" id="IPR036890">
    <property type="entry name" value="HATPase_C_sf"/>
</dbReference>
<dbReference type="InterPro" id="IPR042120">
    <property type="entry name" value="MutL_C_dimsub"/>
</dbReference>
<dbReference type="Gene3D" id="3.30.1540.20">
    <property type="entry name" value="MutL, C-terminal domain, dimerisation subdomain"/>
    <property type="match status" value="1"/>
</dbReference>
<dbReference type="GO" id="GO:0004519">
    <property type="term" value="F:endonuclease activity"/>
    <property type="evidence" value="ECO:0007669"/>
    <property type="project" value="UniProtKB-KW"/>
</dbReference>
<organism evidence="4 5">
    <name type="scientific">Stylonychia lemnae</name>
    <name type="common">Ciliate</name>
    <dbReference type="NCBI Taxonomy" id="5949"/>
    <lineage>
        <taxon>Eukaryota</taxon>
        <taxon>Sar</taxon>
        <taxon>Alveolata</taxon>
        <taxon>Ciliophora</taxon>
        <taxon>Intramacronucleata</taxon>
        <taxon>Spirotrichea</taxon>
        <taxon>Stichotrichia</taxon>
        <taxon>Sporadotrichida</taxon>
        <taxon>Oxytrichidae</taxon>
        <taxon>Stylonychinae</taxon>
        <taxon>Stylonychia</taxon>
    </lineage>
</organism>
<dbReference type="SUPFAM" id="SSF118116">
    <property type="entry name" value="DNA mismatch repair protein MutL"/>
    <property type="match status" value="1"/>
</dbReference>
<dbReference type="Proteomes" id="UP000039865">
    <property type="component" value="Unassembled WGS sequence"/>
</dbReference>
<keyword evidence="4" id="KW-0378">Hydrolase</keyword>
<feature type="compositionally biased region" description="Basic and acidic residues" evidence="2">
    <location>
        <begin position="491"/>
        <end position="501"/>
    </location>
</feature>
<dbReference type="InterPro" id="IPR038973">
    <property type="entry name" value="MutL/Mlh/Pms-like"/>
</dbReference>
<gene>
    <name evidence="4" type="primary">Contig6198.g6627</name>
    <name evidence="4" type="ORF">STYLEM_3816</name>
</gene>
<dbReference type="Gene3D" id="3.30.1370.100">
    <property type="entry name" value="MutL, C-terminal domain, regulatory subdomain"/>
    <property type="match status" value="1"/>
</dbReference>
<feature type="region of interest" description="Disordered" evidence="2">
    <location>
        <begin position="491"/>
        <end position="550"/>
    </location>
</feature>
<dbReference type="AlphaFoldDB" id="A0A078A083"/>
<feature type="region of interest" description="Disordered" evidence="2">
    <location>
        <begin position="13"/>
        <end position="34"/>
    </location>
</feature>
<proteinExistence type="inferred from homology"/>
<dbReference type="OrthoDB" id="10263226at2759"/>
<evidence type="ECO:0000313" key="4">
    <source>
        <dbReference type="EMBL" id="CDW74833.1"/>
    </source>
</evidence>
<dbReference type="GO" id="GO:0006298">
    <property type="term" value="P:mismatch repair"/>
    <property type="evidence" value="ECO:0007669"/>
    <property type="project" value="InterPro"/>
</dbReference>
<dbReference type="InterPro" id="IPR014790">
    <property type="entry name" value="MutL_C"/>
</dbReference>
<dbReference type="InterPro" id="IPR037198">
    <property type="entry name" value="MutL_C_sf"/>
</dbReference>
<dbReference type="GO" id="GO:0005524">
    <property type="term" value="F:ATP binding"/>
    <property type="evidence" value="ECO:0007669"/>
    <property type="project" value="InterPro"/>
</dbReference>
<protein>
    <submittedName>
        <fullName evidence="4">Mismatch repair endonuclease pms2-like</fullName>
    </submittedName>
</protein>
<evidence type="ECO:0000256" key="1">
    <source>
        <dbReference type="ARBA" id="ARBA00006082"/>
    </source>
</evidence>
<evidence type="ECO:0000313" key="5">
    <source>
        <dbReference type="Proteomes" id="UP000039865"/>
    </source>
</evidence>
<name>A0A078A083_STYLE</name>
<keyword evidence="4" id="KW-0540">Nuclease</keyword>
<feature type="domain" description="MutL C-terminal dimerisation" evidence="3">
    <location>
        <begin position="665"/>
        <end position="825"/>
    </location>
</feature>
<dbReference type="EMBL" id="CCKQ01003698">
    <property type="protein sequence ID" value="CDW74833.1"/>
    <property type="molecule type" value="Genomic_DNA"/>
</dbReference>